<feature type="chain" id="PRO_5017656072" description="BspA family leucine-rich repeat surface protein" evidence="1">
    <location>
        <begin position="19"/>
        <end position="480"/>
    </location>
</feature>
<dbReference type="NCBIfam" id="TIGR02167">
    <property type="entry name" value="Liste_lipo_26"/>
    <property type="match status" value="1"/>
</dbReference>
<dbReference type="InterPro" id="IPR005046">
    <property type="entry name" value="DUF285"/>
</dbReference>
<dbReference type="RefSeq" id="WP_115542984.1">
    <property type="nucleotide sequence ID" value="NZ_NXLQ01000009.1"/>
</dbReference>
<dbReference type="InterPro" id="IPR011889">
    <property type="entry name" value="Liste_lipo_26"/>
</dbReference>
<feature type="signal peptide" evidence="1">
    <location>
        <begin position="1"/>
        <end position="18"/>
    </location>
</feature>
<keyword evidence="1" id="KW-0732">Signal</keyword>
<sequence length="480" mass="55743">MKKIVAVLFAWIMLLDFAESKALSHTKDSKTHKYFPQNKTELLTLLKDEKIKLDSIDTNAIDDMSYLFCASIWTRCNDSAKERKDFRGIESWDTSNVKNMSAMFYAKRDFNAPIGKWNVAKVESMSAMFREAESFNQDISAWDTGNVISMRGMFTLAKSFNQPLNGWNVAKVKNMNAMFALTNFNQPLDKWDMRSVEDIDAMFAFAKSFNQDINAWKLGSVKRISWLFKGAKSLNQNLDSMQVPTNIEDKGAFENSGLRKPPIWYQGVFRDSKYYEKILSNIARQNNQYIPKNKEELLVLLKNEIIRLDSINTSQIMDMSYLFCVYDGLEKCVDSAFERKDFKGIESWDTSNVVDMNTMFYRNARFNEPLNGWNVAKVKNMNAMFALTNFNQPLDKWDTRNVVNMRGIFYGAWAFNGNISTWRVEKVKNLNSAFAWSNFNGNLNAWNPPKNCDTRGIFYHSPMKLIPKWLQDSRDIRHSF</sequence>
<dbReference type="Proteomes" id="UP000256379">
    <property type="component" value="Unassembled WGS sequence"/>
</dbReference>
<comment type="caution">
    <text evidence="2">The sequence shown here is derived from an EMBL/GenBank/DDBJ whole genome shotgun (WGS) entry which is preliminary data.</text>
</comment>
<organism evidence="2 3">
    <name type="scientific">Helicobacter didelphidarum</name>
    <dbReference type="NCBI Taxonomy" id="2040648"/>
    <lineage>
        <taxon>Bacteria</taxon>
        <taxon>Pseudomonadati</taxon>
        <taxon>Campylobacterota</taxon>
        <taxon>Epsilonproteobacteria</taxon>
        <taxon>Campylobacterales</taxon>
        <taxon>Helicobacteraceae</taxon>
        <taxon>Helicobacter</taxon>
    </lineage>
</organism>
<reference evidence="2 3" key="1">
    <citation type="submission" date="2018-04" db="EMBL/GenBank/DDBJ databases">
        <title>Novel Campyloabacter and Helicobacter Species and Strains.</title>
        <authorList>
            <person name="Mannion A.J."/>
            <person name="Shen Z."/>
            <person name="Fox J.G."/>
        </authorList>
    </citation>
    <scope>NUCLEOTIDE SEQUENCE [LARGE SCALE GENOMIC DNA]</scope>
    <source>
        <strain evidence="2 3">MIT 17-337</strain>
    </source>
</reference>
<name>A0A3D8IKJ6_9HELI</name>
<protein>
    <recommendedName>
        <fullName evidence="4">BspA family leucine-rich repeat surface protein</fullName>
    </recommendedName>
</protein>
<dbReference type="Pfam" id="PF03382">
    <property type="entry name" value="DUF285"/>
    <property type="match status" value="2"/>
</dbReference>
<evidence type="ECO:0000256" key="1">
    <source>
        <dbReference type="SAM" id="SignalP"/>
    </source>
</evidence>
<dbReference type="AlphaFoldDB" id="A0A3D8IKJ6"/>
<gene>
    <name evidence="2" type="ORF">CQA53_05290</name>
</gene>
<keyword evidence="3" id="KW-1185">Reference proteome</keyword>
<accession>A0A3D8IKJ6</accession>
<evidence type="ECO:0008006" key="4">
    <source>
        <dbReference type="Google" id="ProtNLM"/>
    </source>
</evidence>
<proteinExistence type="predicted"/>
<dbReference type="OrthoDB" id="5354002at2"/>
<dbReference type="EMBL" id="NXLQ01000009">
    <property type="protein sequence ID" value="RDU65867.1"/>
    <property type="molecule type" value="Genomic_DNA"/>
</dbReference>
<evidence type="ECO:0000313" key="2">
    <source>
        <dbReference type="EMBL" id="RDU65867.1"/>
    </source>
</evidence>
<evidence type="ECO:0000313" key="3">
    <source>
        <dbReference type="Proteomes" id="UP000256379"/>
    </source>
</evidence>